<dbReference type="PRINTS" id="PR00081">
    <property type="entry name" value="GDHRDH"/>
</dbReference>
<dbReference type="Gene3D" id="3.40.50.720">
    <property type="entry name" value="NAD(P)-binding Rossmann-like Domain"/>
    <property type="match status" value="1"/>
</dbReference>
<evidence type="ECO:0000256" key="2">
    <source>
        <dbReference type="ARBA" id="ARBA00023002"/>
    </source>
</evidence>
<dbReference type="EMBL" id="AP027729">
    <property type="protein sequence ID" value="BDZ41793.1"/>
    <property type="molecule type" value="Genomic_DNA"/>
</dbReference>
<name>A0ABN6XCF7_9CELL</name>
<dbReference type="PANTHER" id="PTHR43477:SF1">
    <property type="entry name" value="DIHYDROANTICAPSIN 7-DEHYDROGENASE"/>
    <property type="match status" value="1"/>
</dbReference>
<dbReference type="SUPFAM" id="SSF51735">
    <property type="entry name" value="NAD(P)-binding Rossmann-fold domains"/>
    <property type="match status" value="1"/>
</dbReference>
<comment type="similarity">
    <text evidence="1">Belongs to the short-chain dehydrogenases/reductases (SDR) family.</text>
</comment>
<dbReference type="InterPro" id="IPR002347">
    <property type="entry name" value="SDR_fam"/>
</dbReference>
<feature type="domain" description="Ketoreductase" evidence="3">
    <location>
        <begin position="19"/>
        <end position="211"/>
    </location>
</feature>
<dbReference type="Proteomes" id="UP001321475">
    <property type="component" value="Chromosome"/>
</dbReference>
<dbReference type="InterPro" id="IPR051122">
    <property type="entry name" value="SDR_DHRS6-like"/>
</dbReference>
<organism evidence="4 5">
    <name type="scientific">Paraoerskovia sediminicola</name>
    <dbReference type="NCBI Taxonomy" id="1138587"/>
    <lineage>
        <taxon>Bacteria</taxon>
        <taxon>Bacillati</taxon>
        <taxon>Actinomycetota</taxon>
        <taxon>Actinomycetes</taxon>
        <taxon>Micrococcales</taxon>
        <taxon>Cellulomonadaceae</taxon>
        <taxon>Paraoerskovia</taxon>
    </lineage>
</organism>
<dbReference type="SMART" id="SM00822">
    <property type="entry name" value="PKS_KR"/>
    <property type="match status" value="1"/>
</dbReference>
<reference evidence="5" key="1">
    <citation type="journal article" date="2019" name="Int. J. Syst. Evol. Microbiol.">
        <title>The Global Catalogue of Microorganisms (GCM) 10K type strain sequencing project: providing services to taxonomists for standard genome sequencing and annotation.</title>
        <authorList>
            <consortium name="The Broad Institute Genomics Platform"/>
            <consortium name="The Broad Institute Genome Sequencing Center for Infectious Disease"/>
            <person name="Wu L."/>
            <person name="Ma J."/>
        </authorList>
    </citation>
    <scope>NUCLEOTIDE SEQUENCE [LARGE SCALE GENOMIC DNA]</scope>
    <source>
        <strain evidence="5">NBRC 108565</strain>
    </source>
</reference>
<gene>
    <name evidence="4" type="ORF">GCM10025865_10920</name>
</gene>
<evidence type="ECO:0000256" key="1">
    <source>
        <dbReference type="ARBA" id="ARBA00006484"/>
    </source>
</evidence>
<keyword evidence="5" id="KW-1185">Reference proteome</keyword>
<accession>A0ABN6XCF7</accession>
<dbReference type="Pfam" id="PF13561">
    <property type="entry name" value="adh_short_C2"/>
    <property type="match status" value="1"/>
</dbReference>
<evidence type="ECO:0000313" key="5">
    <source>
        <dbReference type="Proteomes" id="UP001321475"/>
    </source>
</evidence>
<evidence type="ECO:0000313" key="4">
    <source>
        <dbReference type="EMBL" id="BDZ41793.1"/>
    </source>
</evidence>
<proteinExistence type="inferred from homology"/>
<protein>
    <recommendedName>
        <fullName evidence="3">Ketoreductase domain-containing protein</fullName>
    </recommendedName>
</protein>
<sequence length="261" mass="26314">MSNDTVTPKTTPPRSIDGSSVLVVGTGGIGAAVARAAARGGATVTLASRDLPRAQRLAEQIASDVDAAADDRGGAEERAEIRAEVVDLADEGSVAALASRVGRVDHVISTAASPANGPIADLTREALLGAFDAKVVGPVLLAKHVEITSSLTVFSGVVAWRPAAERVAMATANGAASFLAQALAVELAPVRVNAVSPGVVDSGAWDRLGDAKAGFLTEVANANPTRTVGHPDDLAQAALYLATNPYTTGTTLHVDGGARLA</sequence>
<dbReference type="InterPro" id="IPR036291">
    <property type="entry name" value="NAD(P)-bd_dom_sf"/>
</dbReference>
<dbReference type="PANTHER" id="PTHR43477">
    <property type="entry name" value="DIHYDROANTICAPSIN 7-DEHYDROGENASE"/>
    <property type="match status" value="1"/>
</dbReference>
<dbReference type="InterPro" id="IPR057326">
    <property type="entry name" value="KR_dom"/>
</dbReference>
<dbReference type="RefSeq" id="WP_286218878.1">
    <property type="nucleotide sequence ID" value="NZ_AP027729.1"/>
</dbReference>
<keyword evidence="2" id="KW-0560">Oxidoreductase</keyword>
<evidence type="ECO:0000259" key="3">
    <source>
        <dbReference type="SMART" id="SM00822"/>
    </source>
</evidence>